<dbReference type="GO" id="GO:0050839">
    <property type="term" value="F:cell adhesion molecule binding"/>
    <property type="evidence" value="ECO:0000318"/>
    <property type="project" value="GO_Central"/>
</dbReference>
<keyword evidence="8 14" id="KW-1133">Transmembrane helix</keyword>
<feature type="domain" description="Cadherin" evidence="16">
    <location>
        <begin position="2598"/>
        <end position="2700"/>
    </location>
</feature>
<comment type="subcellular location">
    <subcellularLocation>
        <location evidence="1">Membrane</location>
        <topology evidence="1">Single-pass membrane protein</topology>
    </subcellularLocation>
</comment>
<organism evidence="17 18">
    <name type="scientific">Xenopus laevis</name>
    <name type="common">African clawed frog</name>
    <dbReference type="NCBI Taxonomy" id="8355"/>
    <lineage>
        <taxon>Eukaryota</taxon>
        <taxon>Metazoa</taxon>
        <taxon>Chordata</taxon>
        <taxon>Craniata</taxon>
        <taxon>Vertebrata</taxon>
        <taxon>Euteleostomi</taxon>
        <taxon>Amphibia</taxon>
        <taxon>Batrachia</taxon>
        <taxon>Anura</taxon>
        <taxon>Pipoidea</taxon>
        <taxon>Pipidae</taxon>
        <taxon>Xenopodinae</taxon>
        <taxon>Xenopus</taxon>
        <taxon>Xenopus</taxon>
    </lineage>
</organism>
<evidence type="ECO:0000313" key="17">
    <source>
        <dbReference type="Proteomes" id="UP000186698"/>
    </source>
</evidence>
<feature type="domain" description="Cadherin" evidence="16">
    <location>
        <begin position="2817"/>
        <end position="2922"/>
    </location>
</feature>
<reference evidence="18" key="1">
    <citation type="submission" date="2025-08" db="UniProtKB">
        <authorList>
            <consortium name="RefSeq"/>
        </authorList>
    </citation>
    <scope>IDENTIFICATION</scope>
    <source>
        <strain evidence="18">J_2021</strain>
        <tissue evidence="18">Erythrocytes</tissue>
    </source>
</reference>
<evidence type="ECO:0000256" key="7">
    <source>
        <dbReference type="ARBA" id="ARBA00022889"/>
    </source>
</evidence>
<evidence type="ECO:0000313" key="18">
    <source>
        <dbReference type="RefSeq" id="XP_041433829.1"/>
    </source>
</evidence>
<dbReference type="GO" id="GO:0030154">
    <property type="term" value="P:cell differentiation"/>
    <property type="evidence" value="ECO:0007669"/>
    <property type="project" value="UniProtKB-ARBA"/>
</dbReference>
<feature type="domain" description="Cadherin" evidence="16">
    <location>
        <begin position="1555"/>
        <end position="1660"/>
    </location>
</feature>
<dbReference type="GO" id="GO:0048729">
    <property type="term" value="P:tissue morphogenesis"/>
    <property type="evidence" value="ECO:0007669"/>
    <property type="project" value="UniProtKB-ARBA"/>
</dbReference>
<dbReference type="FunFam" id="2.60.40.60:FF:000116">
    <property type="entry name" value="Dachsous cadherin-related 2"/>
    <property type="match status" value="1"/>
</dbReference>
<feature type="domain" description="Cadherin" evidence="16">
    <location>
        <begin position="928"/>
        <end position="1032"/>
    </location>
</feature>
<feature type="domain" description="Cadherin" evidence="16">
    <location>
        <begin position="1980"/>
        <end position="2083"/>
    </location>
</feature>
<dbReference type="FunFam" id="2.60.40.60:FF:000211">
    <property type="entry name" value="Dachsous cadherin-related 2"/>
    <property type="match status" value="1"/>
</dbReference>
<evidence type="ECO:0000256" key="1">
    <source>
        <dbReference type="ARBA" id="ARBA00004167"/>
    </source>
</evidence>
<dbReference type="Pfam" id="PF00028">
    <property type="entry name" value="Cadherin"/>
    <property type="match status" value="24"/>
</dbReference>
<dbReference type="GeneID" id="108704336"/>
<feature type="domain" description="Cadherin" evidence="16">
    <location>
        <begin position="618"/>
        <end position="712"/>
    </location>
</feature>
<feature type="domain" description="Cadherin" evidence="16">
    <location>
        <begin position="1136"/>
        <end position="1238"/>
    </location>
</feature>
<evidence type="ECO:0000256" key="14">
    <source>
        <dbReference type="SAM" id="Phobius"/>
    </source>
</evidence>
<feature type="domain" description="Cadherin" evidence="16">
    <location>
        <begin position="1875"/>
        <end position="1979"/>
    </location>
</feature>
<feature type="compositionally biased region" description="Basic and acidic residues" evidence="13">
    <location>
        <begin position="3316"/>
        <end position="3326"/>
    </location>
</feature>
<evidence type="ECO:0000256" key="12">
    <source>
        <dbReference type="PROSITE-ProRule" id="PRU00043"/>
    </source>
</evidence>
<evidence type="ECO:0000256" key="5">
    <source>
        <dbReference type="ARBA" id="ARBA00022737"/>
    </source>
</evidence>
<feature type="domain" description="Cadherin" evidence="16">
    <location>
        <begin position="2497"/>
        <end position="2597"/>
    </location>
</feature>
<dbReference type="OrthoDB" id="6252479at2759"/>
<feature type="domain" description="Cadherin" evidence="16">
    <location>
        <begin position="1776"/>
        <end position="1874"/>
    </location>
</feature>
<evidence type="ECO:0000256" key="6">
    <source>
        <dbReference type="ARBA" id="ARBA00022837"/>
    </source>
</evidence>
<dbReference type="FunFam" id="2.60.40.60:FF:000150">
    <property type="entry name" value="Dachsous cadherin-related 1"/>
    <property type="match status" value="1"/>
</dbReference>
<feature type="domain" description="Cadherin" evidence="16">
    <location>
        <begin position="41"/>
        <end position="141"/>
    </location>
</feature>
<sequence length="3515" mass="388524">MHTVGSKTDGLKVRTECQLFSTFTLQLLLLLLCSECCCRAQVYNLSLAVDEGLPPGTLVGDIRAGLPEGSPGQGFFLSEEDGESLLLRDFQVDSETGIVSTLRVLDRERRGRYSFVAATLQGEVVQVEILVRDVNDHSPAFPVHSLRLQVSELTPPGTSFRLPAAWDPDTGEHGLKGYVLLRGSQEAAFIIRYGHGKQGSGFKKDLPFWGQTGERSDRVKSYRARVSRSVWEEATEDEQWGTSGTTRSKSKSAENQKSTEYIDLDVGERRLQFSAHTINDGNAHGVVRGLMQELDTKRQDHGIDYSAQWQAYASELHVNKFATASEGHRDREENSSHEEGMGEGVVADPALHPLDLVLIQWLDREELDNYQLEVEAFDGGNPRKTGRLIVDIVVMDANDNPPVFEQLEYKGRVWENAPIGTSVCTVHATDPDLGSNGEVRYSLRYGEDYFTVDDISGVISVCGPLDREQRSLHQLVVQARDCGDQPEVTSILLTVKVLDVNDNNPAIHITLLTESGRPEVSEGARIGEYLARIFVSDPDLESEDEVWEEVNTEGRLMQENNEKRPEEDPKIQRVTAKIIDEQDNVMHHSISTIEPLIMSTQTQTPQDKETKHTMSNEQPDEKVYSKQVEKKWRVSSEQQHVSVRLEGGEGSFSLQPSGPQLFFLCVEAPLDRELKDMYELQILALDAGSPPLKSHMTLLLRVTDLNDQPPIFLQPEGYQATISEAASIGTAVLKLRARDLDEDGPNSRVTYSLQESPNSSTFILEPDTGVLSITQLLDHESDPVLKLVAVAADHGSPPLSSSCTITISVEDTNDNDPIFLQQFYNISLQEHAALGHCFLQVKATDADSGSFGQIHYSVYDGFHNAKESQSFTIDPDSGRICVSNDIDKESGTGSYDLLVKAEDEGGLSAQAFVRVDIEDINDNAPVFDPSTYVTSISSHTQPGTEILNVMATDRDEGLFGEVTYELLSGEHSSFFTIDSSTGIIYLISVLSHLEDSWVSLSVAARDNGGLTSAVNAAVTMNILKTATAPAIFEKSRYTFVIAEDVPKGSAVGTVKAREPLYSLEPISYRIISGNVHQMFTIHSQFGIIRTEKELDFETLPLVVLTVQSLLGSSSVFSSTQVNITIADANDNPPVFSSEYENITAPQNTSPGTALYIARATDIDSGFNGQISYIIASEHQDLFMIDSTFGVLYLNAALSTGSEHVLLILAEDYGHPVLSSLLTLTITVEQGEQVNALTFVNLVHQTEISETLPIYSHVLQVKAYTPHLPSASYKIMYSLSPTIDSAPFEIHRSTGWIFLRRSVDYEKSKTHNLKVVATSVDRKDPQTATASVIVKILDENDNNPSFDRATHFFTVSESPVPHGVIGSVQAFDSDSGTNGHLSYFLLSEENNFLISSKTGEIINCASLDRERKTHHELNILVTDNGSPRRNATTTVYVLVADLNDNKPYFPQLPLGKPLHVKVMEGQTEPMLVATVYAKDPDVGNNGTVVYFFASDESLGHFVVNASTGEIWTTQALSVQLRPQYGLTVTASDQGTPPLVEHAVVNIEVIPEKSKLYSKIRKLKVPENIYPTQKITSVISPEEKLLMSNIMHYRLTNEEHKGHFAVDSSTGDVYVSRHLDFETVSYYGLSIVIQKSDQISPQNLSAFLTIYIEDINDHRPLFPDHVLVLGVDEDVPVGTLLYTFKANDKDGTLQNSQMRYTLNFNGTGQNPFLIHEWSGALTTTDELDRETAESFVLTVTATDQAANISQRQWSSLIVRIVIQDINDSPPQIVSLPVASVMEDERIGCLVHRIVAEDPDEGRNGKVGFHIIEGNAQQVFLLDQTTGWLTLHSKIDREVQDHYILTVLALDDGTPSLSATQTLTISLIDVNDQTPTFKQRLYEAAVPENQDPGLYVINVTAVDYDFGNNSVLTYEIMPGPAYGHFHINQETGELVTATVFDREQLDHFVIEVLVKDGGSPPLSSTTAILCSVLDDNDHTPEILFPDVEIRVPENQDLGIIHTVLAADKDAGNNGRVHFQITDGNMGGYFAINNTSGQLWATRTLDREDVSSFTITVECHDLGSPHRSAIAKLHITVLDENDNPPTFPKSQYRTSVREDLKIGSAVLKLQAFDADEGLNKEMMYSLIDDTQGAFTVNRTTGNIVTLRTVDREVKHQYVFTVMASDCSLHNPKSATVKVLVYIEDVNDNSPVFTENPVHVLISPKIPVNKTLVNVHASDMDLGLNGTVIYTLVKPNPFFHITQDKGEVKLQMPLPMEFSSTILQVEASDLGIPSNTVTGLVVIDIQGLDKEIAFVHNFYEAIILENSETGTSIVTVKALHHNPNGEIIHYKVFTGDKEGAFKLNPITGDLMVEEPRLLDFEAVNKFNLIVSADISQFVTYCRVTVFVQDDNDNAPVFDQLNYISFVLEGQPYNTFVIQVFAADADSGINGQIDYSIISGNENNVFVLDSRHGILSTNVILDREIKSSYRLTIRASDRGSPSCSSTSVVTVLILDINDNAPTIPPMNAVWIAEDAAPGYSVGNISANDVDLRPDLSYTFTENGNPGLKFAIDRFSGTITLVESLDYEESSQHCLRIQASDSVFYTEAELVIKVLDVNDNPPVFTQNIYKVALPELTDSNTFITTVSATDKDSETHVPITYKIISPLEGFAIDASGSVYTDLPLGKENKSTEISILIEAKDNGNPSLTSTAVLSVLILDVNDYVPTFSEDIYYVNVSEDASVGDTVLTLTAMDFDWSSENANIDFSIISGNAHNLFCLESSGVLSHVPFKVAGKLIINQPLDYEDASRHRLEIFVSDQGFPPLNSSATIIIDVLDSNDHPPLFSNSEYHVSVSEHLPLYSTIIIISTTDCDTGENADITYSIVTGNDESIFTIDERNGTVTLVQPLDYEETMKYSLTLQAKDGHGSNANVAFALLSITVLDENDFAPKFLFQSQSCSIYENVPFFSPVCTVNAMDFDSGQYGILSFSIQSSCFNDQQHPATFLIDSLTGDIYTKHRIDYEMQERHCLIVQVKDRSESSACVLVYIDIESEDEFQPVFYQNQYFFELPEENTAGQEIGKVGALDDDEGLDGLVHYFLEKPSQFFSINLTSGVIYLTSTVHKKRSNARKNDEFIEFHVKAHSPKFDSKSAKCTVRVNISSALEDYPVLSANILSITFSISFVVFLLLAISLIGIILRHKRKEVVNPCGTKNVTISAPDLKDCKSKECPKYDHIKTSIAPDTSEWLGLVDIREKKETGPKCRNSDSSGHGSTEGETAEDEEIKMINEYPIRKGSGSVLSDRASRVPDSGIPRDSDLPSCESDETDLVLRTESTESMAILRHDKDECNSNNIHDKELPNTNHSPLKNSKDTPLHNRMDYIFVPTPHASRYGSLASLVASDEDLRGSYNWDYLLSWEPRFQTLSSVFCDIGKLKDEKMHRHGLPKQKKTFVFPPPLITSVAQPGIRAVPPRMPTIMSGQTFFKYPRSPFFTNLECQPSSMTPTLSPSLSMLTVHTPSASPVLSGTGVSGTSMPSLSEELLIQQEFQV</sequence>
<feature type="domain" description="Cadherin" evidence="16">
    <location>
        <begin position="2393"/>
        <end position="2497"/>
    </location>
</feature>
<dbReference type="FunFam" id="2.60.40.60:FF:000104">
    <property type="entry name" value="cadherin-23 isoform X1"/>
    <property type="match status" value="1"/>
</dbReference>
<dbReference type="Proteomes" id="UP000186698">
    <property type="component" value="Chromosome 1S"/>
</dbReference>
<accession>A0A8J1LWS8</accession>
<proteinExistence type="predicted"/>
<keyword evidence="17" id="KW-1185">Reference proteome</keyword>
<feature type="region of interest" description="Disordered" evidence="13">
    <location>
        <begin position="233"/>
        <end position="257"/>
    </location>
</feature>
<keyword evidence="7" id="KW-0130">Cell adhesion</keyword>
<dbReference type="FunFam" id="2.60.40.60:FF:000015">
    <property type="entry name" value="FAT atypical cadherin 1"/>
    <property type="match status" value="1"/>
</dbReference>
<dbReference type="InterPro" id="IPR020894">
    <property type="entry name" value="Cadherin_CS"/>
</dbReference>
<dbReference type="GO" id="GO:0003007">
    <property type="term" value="P:heart morphogenesis"/>
    <property type="evidence" value="ECO:0007669"/>
    <property type="project" value="UniProtKB-ARBA"/>
</dbReference>
<keyword evidence="4 15" id="KW-0732">Signal</keyword>
<dbReference type="KEGG" id="xla:108704336"/>
<feature type="domain" description="Cadherin" evidence="16">
    <location>
        <begin position="820"/>
        <end position="927"/>
    </location>
</feature>
<keyword evidence="5" id="KW-0677">Repeat</keyword>
<dbReference type="FunFam" id="2.60.40.60:FF:000081">
    <property type="entry name" value="protocadherin Fat 4"/>
    <property type="match status" value="1"/>
</dbReference>
<feature type="chain" id="PRO_5035259246" evidence="15">
    <location>
        <begin position="41"/>
        <end position="3515"/>
    </location>
</feature>
<dbReference type="InterPro" id="IPR002126">
    <property type="entry name" value="Cadherin-like_dom"/>
</dbReference>
<dbReference type="RefSeq" id="XP_041433829.1">
    <property type="nucleotide sequence ID" value="XM_041577895.1"/>
</dbReference>
<dbReference type="GO" id="GO:0007163">
    <property type="term" value="P:establishment or maintenance of cell polarity"/>
    <property type="evidence" value="ECO:0007669"/>
    <property type="project" value="UniProtKB-ARBA"/>
</dbReference>
<dbReference type="CDD" id="cd11304">
    <property type="entry name" value="Cadherin_repeat"/>
    <property type="match status" value="27"/>
</dbReference>
<dbReference type="FunFam" id="2.60.40.60:FF:000020">
    <property type="entry name" value="Dachsous cadherin-related 1b"/>
    <property type="match status" value="7"/>
</dbReference>
<evidence type="ECO:0000259" key="16">
    <source>
        <dbReference type="PROSITE" id="PS50268"/>
    </source>
</evidence>
<dbReference type="SUPFAM" id="SSF49313">
    <property type="entry name" value="Cadherin-like"/>
    <property type="match status" value="27"/>
</dbReference>
<name>A0A8J1LWS8_XENLA</name>
<dbReference type="FunFam" id="2.60.40.60:FF:000263">
    <property type="entry name" value="LOW QUALITY PROTEIN: protocadherin-23"/>
    <property type="match status" value="1"/>
</dbReference>
<keyword evidence="6 12" id="KW-0106">Calcium</keyword>
<evidence type="ECO:0000256" key="4">
    <source>
        <dbReference type="ARBA" id="ARBA00022729"/>
    </source>
</evidence>
<dbReference type="GO" id="GO:0060429">
    <property type="term" value="P:epithelium development"/>
    <property type="evidence" value="ECO:0007669"/>
    <property type="project" value="UniProtKB-ARBA"/>
</dbReference>
<feature type="domain" description="Cadherin" evidence="16">
    <location>
        <begin position="1669"/>
        <end position="1770"/>
    </location>
</feature>
<feature type="domain" description="Cadherin" evidence="16">
    <location>
        <begin position="3031"/>
        <end position="3139"/>
    </location>
</feature>
<dbReference type="FunFam" id="2.60.40.60:FF:000153">
    <property type="entry name" value="Dachsous cadherin-related 2"/>
    <property type="match status" value="1"/>
</dbReference>
<keyword evidence="10" id="KW-1015">Disulfide bond</keyword>
<dbReference type="PANTHER" id="PTHR24026:SF136">
    <property type="entry name" value="PROTOCADHERIN-23"/>
    <property type="match status" value="1"/>
</dbReference>
<evidence type="ECO:0000256" key="8">
    <source>
        <dbReference type="ARBA" id="ARBA00022989"/>
    </source>
</evidence>
<feature type="region of interest" description="Disordered" evidence="13">
    <location>
        <begin position="3316"/>
        <end position="3339"/>
    </location>
</feature>
<feature type="domain" description="Cadherin" evidence="16">
    <location>
        <begin position="1033"/>
        <end position="1135"/>
    </location>
</feature>
<feature type="domain" description="Cadherin" evidence="16">
    <location>
        <begin position="1239"/>
        <end position="1345"/>
    </location>
</feature>
<evidence type="ECO:0000256" key="2">
    <source>
        <dbReference type="ARBA" id="ARBA00022536"/>
    </source>
</evidence>
<feature type="compositionally biased region" description="Polar residues" evidence="13">
    <location>
        <begin position="3234"/>
        <end position="3244"/>
    </location>
</feature>
<gene>
    <name evidence="18" type="primary">LOC108704336</name>
</gene>
<keyword evidence="3 14" id="KW-0812">Transmembrane</keyword>
<dbReference type="FunFam" id="2.60.40.60:FF:000032">
    <property type="entry name" value="FAT atypical cadherin 1"/>
    <property type="match status" value="1"/>
</dbReference>
<feature type="signal peptide" evidence="15">
    <location>
        <begin position="1"/>
        <end position="40"/>
    </location>
</feature>
<feature type="domain" description="Cadherin" evidence="16">
    <location>
        <begin position="2189"/>
        <end position="2293"/>
    </location>
</feature>
<dbReference type="GO" id="GO:0005886">
    <property type="term" value="C:plasma membrane"/>
    <property type="evidence" value="ECO:0000318"/>
    <property type="project" value="GO_Central"/>
</dbReference>
<evidence type="ECO:0000256" key="10">
    <source>
        <dbReference type="ARBA" id="ARBA00023157"/>
    </source>
</evidence>
<feature type="domain" description="Cadherin" evidence="16">
    <location>
        <begin position="1453"/>
        <end position="1566"/>
    </location>
</feature>
<evidence type="ECO:0000256" key="3">
    <source>
        <dbReference type="ARBA" id="ARBA00022692"/>
    </source>
</evidence>
<evidence type="ECO:0000256" key="11">
    <source>
        <dbReference type="ARBA" id="ARBA00023180"/>
    </source>
</evidence>
<feature type="domain" description="Cadherin" evidence="16">
    <location>
        <begin position="2084"/>
        <end position="2188"/>
    </location>
</feature>
<feature type="domain" description="Cadherin" evidence="16">
    <location>
        <begin position="1346"/>
        <end position="1448"/>
    </location>
</feature>
<dbReference type="GO" id="GO:0007155">
    <property type="term" value="P:cell adhesion"/>
    <property type="evidence" value="ECO:0000318"/>
    <property type="project" value="GO_Central"/>
</dbReference>
<dbReference type="FunFam" id="2.60.40.60:FF:000140">
    <property type="entry name" value="Dachsous cadherin-related 1"/>
    <property type="match status" value="1"/>
</dbReference>
<dbReference type="PROSITE" id="PS50268">
    <property type="entry name" value="CADHERIN_2"/>
    <property type="match status" value="27"/>
</dbReference>
<evidence type="ECO:0000256" key="9">
    <source>
        <dbReference type="ARBA" id="ARBA00023136"/>
    </source>
</evidence>
<feature type="domain" description="Cadherin" evidence="16">
    <location>
        <begin position="2923"/>
        <end position="3030"/>
    </location>
</feature>
<dbReference type="InterPro" id="IPR015919">
    <property type="entry name" value="Cadherin-like_sf"/>
</dbReference>
<dbReference type="FunFam" id="2.60.40.60:FF:000101">
    <property type="entry name" value="FAT atypical cadherin 4"/>
    <property type="match status" value="1"/>
</dbReference>
<feature type="transmembrane region" description="Helical" evidence="14">
    <location>
        <begin position="3143"/>
        <end position="3167"/>
    </location>
</feature>
<feature type="compositionally biased region" description="Basic and acidic residues" evidence="13">
    <location>
        <begin position="606"/>
        <end position="624"/>
    </location>
</feature>
<feature type="domain" description="Cadherin" evidence="16">
    <location>
        <begin position="405"/>
        <end position="507"/>
    </location>
</feature>
<keyword evidence="2" id="KW-0245">EGF-like domain</keyword>
<dbReference type="FunFam" id="2.60.40.60:FF:000181">
    <property type="entry name" value="Predicted protein"/>
    <property type="match status" value="1"/>
</dbReference>
<dbReference type="FunFam" id="2.60.40.60:FF:000058">
    <property type="entry name" value="FAT atypical cadherin 3"/>
    <property type="match status" value="1"/>
</dbReference>
<feature type="domain" description="Cadherin" evidence="16">
    <location>
        <begin position="714"/>
        <end position="819"/>
    </location>
</feature>
<dbReference type="PROSITE" id="PS00232">
    <property type="entry name" value="CADHERIN_1"/>
    <property type="match status" value="12"/>
</dbReference>
<protein>
    <submittedName>
        <fullName evidence="18">Protocadherin-23-like</fullName>
    </submittedName>
</protein>
<dbReference type="FunFam" id="2.60.40.60:FF:000255">
    <property type="entry name" value="protocadherin-23 isoform X2"/>
    <property type="match status" value="1"/>
</dbReference>
<dbReference type="PANTHER" id="PTHR24026">
    <property type="entry name" value="FAT ATYPICAL CADHERIN-RELATED"/>
    <property type="match status" value="1"/>
</dbReference>
<dbReference type="GO" id="GO:0005509">
    <property type="term" value="F:calcium ion binding"/>
    <property type="evidence" value="ECO:0007669"/>
    <property type="project" value="UniProtKB-UniRule"/>
</dbReference>
<evidence type="ECO:0000256" key="15">
    <source>
        <dbReference type="SAM" id="SignalP"/>
    </source>
</evidence>
<dbReference type="Gene3D" id="2.60.40.60">
    <property type="entry name" value="Cadherins"/>
    <property type="match status" value="28"/>
</dbReference>
<dbReference type="PRINTS" id="PR00205">
    <property type="entry name" value="CADHERIN"/>
</dbReference>
<evidence type="ECO:0000256" key="13">
    <source>
        <dbReference type="SAM" id="MobiDB-lite"/>
    </source>
</evidence>
<feature type="region of interest" description="Disordered" evidence="13">
    <location>
        <begin position="600"/>
        <end position="624"/>
    </location>
</feature>
<dbReference type="FunFam" id="2.60.40.60:FF:000226">
    <property type="entry name" value="Dachsous, isoform B"/>
    <property type="match status" value="1"/>
</dbReference>
<dbReference type="GO" id="GO:0007156">
    <property type="term" value="P:homophilic cell adhesion via plasma membrane adhesion molecules"/>
    <property type="evidence" value="ECO:0007669"/>
    <property type="project" value="InterPro"/>
</dbReference>
<feature type="domain" description="Cadherin" evidence="16">
    <location>
        <begin position="2290"/>
        <end position="2392"/>
    </location>
</feature>
<dbReference type="SMART" id="SM00112">
    <property type="entry name" value="CA"/>
    <property type="match status" value="27"/>
</dbReference>
<feature type="domain" description="Cadherin" evidence="16">
    <location>
        <begin position="362"/>
        <end position="404"/>
    </location>
</feature>
<feature type="region of interest" description="Disordered" evidence="13">
    <location>
        <begin position="3226"/>
        <end position="3293"/>
    </location>
</feature>
<keyword evidence="9 14" id="KW-0472">Membrane</keyword>
<feature type="domain" description="Cadherin" evidence="16">
    <location>
        <begin position="2701"/>
        <end position="2816"/>
    </location>
</feature>
<keyword evidence="11" id="KW-0325">Glycoprotein</keyword>